<feature type="compositionally biased region" description="Basic residues" evidence="1">
    <location>
        <begin position="42"/>
        <end position="58"/>
    </location>
</feature>
<sequence>MELFRVLETEELGDIQEKDKEGDTPSPSPLEEKGKGEEKVVFKRKSRKGKKKGCRKKGVGQDNPSDPAKKLDVLGRKRKKNLSEVERLRCEVDYDKGALGRKGR</sequence>
<name>A0A822XHQ1_NELNU</name>
<comment type="caution">
    <text evidence="2">The sequence shown here is derived from an EMBL/GenBank/DDBJ whole genome shotgun (WGS) entry which is preliminary data.</text>
</comment>
<reference evidence="2 3" key="1">
    <citation type="journal article" date="2020" name="Mol. Biol. Evol.">
        <title>Distinct Expression and Methylation Patterns for Genes with Different Fates following a Single Whole-Genome Duplication in Flowering Plants.</title>
        <authorList>
            <person name="Shi T."/>
            <person name="Rahmani R.S."/>
            <person name="Gugger P.F."/>
            <person name="Wang M."/>
            <person name="Li H."/>
            <person name="Zhang Y."/>
            <person name="Li Z."/>
            <person name="Wang Q."/>
            <person name="Van de Peer Y."/>
            <person name="Marchal K."/>
            <person name="Chen J."/>
        </authorList>
    </citation>
    <scope>NUCLEOTIDE SEQUENCE [LARGE SCALE GENOMIC DNA]</scope>
    <source>
        <tissue evidence="2">Leaf</tissue>
    </source>
</reference>
<gene>
    <name evidence="2" type="ORF">HUJ06_021230</name>
</gene>
<dbReference type="AlphaFoldDB" id="A0A822XHQ1"/>
<organism evidence="2 3">
    <name type="scientific">Nelumbo nucifera</name>
    <name type="common">Sacred lotus</name>
    <dbReference type="NCBI Taxonomy" id="4432"/>
    <lineage>
        <taxon>Eukaryota</taxon>
        <taxon>Viridiplantae</taxon>
        <taxon>Streptophyta</taxon>
        <taxon>Embryophyta</taxon>
        <taxon>Tracheophyta</taxon>
        <taxon>Spermatophyta</taxon>
        <taxon>Magnoliopsida</taxon>
        <taxon>Proteales</taxon>
        <taxon>Nelumbonaceae</taxon>
        <taxon>Nelumbo</taxon>
    </lineage>
</organism>
<evidence type="ECO:0000256" key="1">
    <source>
        <dbReference type="SAM" id="MobiDB-lite"/>
    </source>
</evidence>
<protein>
    <submittedName>
        <fullName evidence="2">Uncharacterized protein</fullName>
    </submittedName>
</protein>
<evidence type="ECO:0000313" key="3">
    <source>
        <dbReference type="Proteomes" id="UP000607653"/>
    </source>
</evidence>
<evidence type="ECO:0000313" key="2">
    <source>
        <dbReference type="EMBL" id="DAD19767.1"/>
    </source>
</evidence>
<dbReference type="EMBL" id="DUZY01000001">
    <property type="protein sequence ID" value="DAD19767.1"/>
    <property type="molecule type" value="Genomic_DNA"/>
</dbReference>
<keyword evidence="3" id="KW-1185">Reference proteome</keyword>
<accession>A0A822XHQ1</accession>
<feature type="compositionally biased region" description="Basic and acidic residues" evidence="1">
    <location>
        <begin position="30"/>
        <end position="41"/>
    </location>
</feature>
<dbReference type="Proteomes" id="UP000607653">
    <property type="component" value="Unassembled WGS sequence"/>
</dbReference>
<feature type="compositionally biased region" description="Basic and acidic residues" evidence="1">
    <location>
        <begin position="67"/>
        <end position="77"/>
    </location>
</feature>
<feature type="region of interest" description="Disordered" evidence="1">
    <location>
        <begin position="1"/>
        <end position="77"/>
    </location>
</feature>
<proteinExistence type="predicted"/>